<keyword evidence="2 6" id="KW-0032">Aminotransferase</keyword>
<dbReference type="InterPro" id="IPR015422">
    <property type="entry name" value="PyrdxlP-dep_Trfase_small"/>
</dbReference>
<comment type="caution">
    <text evidence="6">The sequence shown here is derived from an EMBL/GenBank/DDBJ whole genome shotgun (WGS) entry which is preliminary data.</text>
</comment>
<comment type="cofactor">
    <cofactor evidence="1">
        <name>pyridoxal 5'-phosphate</name>
        <dbReference type="ChEBI" id="CHEBI:597326"/>
    </cofactor>
</comment>
<dbReference type="InterPro" id="IPR005814">
    <property type="entry name" value="Aminotrans_3"/>
</dbReference>
<reference evidence="7" key="1">
    <citation type="journal article" date="2019" name="Int. J. Syst. Evol. Microbiol.">
        <title>The Global Catalogue of Microorganisms (GCM) 10K type strain sequencing project: providing services to taxonomists for standard genome sequencing and annotation.</title>
        <authorList>
            <consortium name="The Broad Institute Genomics Platform"/>
            <consortium name="The Broad Institute Genome Sequencing Center for Infectious Disease"/>
            <person name="Wu L."/>
            <person name="Ma J."/>
        </authorList>
    </citation>
    <scope>NUCLEOTIDE SEQUENCE [LARGE SCALE GENOMIC DNA]</scope>
    <source>
        <strain evidence="7">DT43</strain>
    </source>
</reference>
<protein>
    <submittedName>
        <fullName evidence="6">Aminotransferase class III-fold pyridoxal phosphate-dependent enzyme</fullName>
    </submittedName>
</protein>
<proteinExistence type="inferred from homology"/>
<keyword evidence="3" id="KW-0808">Transferase</keyword>
<dbReference type="Proteomes" id="UP001596012">
    <property type="component" value="Unassembled WGS sequence"/>
</dbReference>
<evidence type="ECO:0000256" key="4">
    <source>
        <dbReference type="ARBA" id="ARBA00022898"/>
    </source>
</evidence>
<evidence type="ECO:0000256" key="3">
    <source>
        <dbReference type="ARBA" id="ARBA00022679"/>
    </source>
</evidence>
<evidence type="ECO:0000256" key="5">
    <source>
        <dbReference type="RuleBase" id="RU003560"/>
    </source>
</evidence>
<evidence type="ECO:0000256" key="1">
    <source>
        <dbReference type="ARBA" id="ARBA00001933"/>
    </source>
</evidence>
<dbReference type="Gene3D" id="3.90.1150.10">
    <property type="entry name" value="Aspartate Aminotransferase, domain 1"/>
    <property type="match status" value="1"/>
</dbReference>
<dbReference type="InterPro" id="IPR015424">
    <property type="entry name" value="PyrdxlP-dep_Trfase"/>
</dbReference>
<gene>
    <name evidence="6" type="ORF">ACFPH6_11955</name>
</gene>
<dbReference type="InterPro" id="IPR015421">
    <property type="entry name" value="PyrdxlP-dep_Trfase_major"/>
</dbReference>
<dbReference type="RefSeq" id="WP_386341079.1">
    <property type="nucleotide sequence ID" value="NZ_JBHSFG010000020.1"/>
</dbReference>
<dbReference type="GO" id="GO:0008483">
    <property type="term" value="F:transaminase activity"/>
    <property type="evidence" value="ECO:0007669"/>
    <property type="project" value="UniProtKB-KW"/>
</dbReference>
<dbReference type="PANTHER" id="PTHR11986">
    <property type="entry name" value="AMINOTRANSFERASE CLASS III"/>
    <property type="match status" value="1"/>
</dbReference>
<dbReference type="EMBL" id="JBHSFG010000020">
    <property type="protein sequence ID" value="MFC4465247.1"/>
    <property type="molecule type" value="Genomic_DNA"/>
</dbReference>
<dbReference type="Pfam" id="PF00202">
    <property type="entry name" value="Aminotran_3"/>
    <property type="match status" value="1"/>
</dbReference>
<evidence type="ECO:0000313" key="6">
    <source>
        <dbReference type="EMBL" id="MFC4465247.1"/>
    </source>
</evidence>
<evidence type="ECO:0000256" key="2">
    <source>
        <dbReference type="ARBA" id="ARBA00022576"/>
    </source>
</evidence>
<organism evidence="6 7">
    <name type="scientific">Streptomyces xiangluensis</name>
    <dbReference type="NCBI Taxonomy" id="2665720"/>
    <lineage>
        <taxon>Bacteria</taxon>
        <taxon>Bacillati</taxon>
        <taxon>Actinomycetota</taxon>
        <taxon>Actinomycetes</taxon>
        <taxon>Kitasatosporales</taxon>
        <taxon>Streptomycetaceae</taxon>
        <taxon>Streptomyces</taxon>
    </lineage>
</organism>
<name>A0ABV8YJ13_9ACTN</name>
<accession>A0ABV8YJ13</accession>
<dbReference type="InterPro" id="IPR050103">
    <property type="entry name" value="Class-III_PLP-dep_AT"/>
</dbReference>
<dbReference type="Gene3D" id="3.40.640.10">
    <property type="entry name" value="Type I PLP-dependent aspartate aminotransferase-like (Major domain)"/>
    <property type="match status" value="1"/>
</dbReference>
<keyword evidence="7" id="KW-1185">Reference proteome</keyword>
<dbReference type="SUPFAM" id="SSF53383">
    <property type="entry name" value="PLP-dependent transferases"/>
    <property type="match status" value="1"/>
</dbReference>
<sequence>MHSEAGRMNVERIKTLSAGRELHMHHYGATSLPFACVGASGLVQKFVELEGQDAGRTFDVLDASGGYGSACLGAGSAVVGQALQRAVTEVGYSTDEVVSGERAALLVRLFGDGGLWTHAFPTGQYHVSGRNSGSEGMELAIRLALESRFDRRRLRPASGREGRDRILAFEGAWHGWTSGLVPLLNRRHYRIGLPEFVETGPYGVQVDHIPFGDLDAARRYFAENGSRLLAVIVEPIQGDAGIQVPPDGYLRQLADTARESGALVVADEVLTFAKTGQFFAMADTAGPVPTDITVIGKSLGMGALSTAMVIARKGLTSRASGTISTSDLRPLTCAVIRDGLEHIVAGGLLEQSAVIGGVLRERLEAELVQAFPDVYREVRGRALMQGIELTESAAAHLPVLREHIIRSGVYVEFMAGAGRRSCGLRYVYPTMRIAPPLVTEHSHVEQIVGSLAEGTRRFRKAQQS</sequence>
<comment type="similarity">
    <text evidence="5">Belongs to the class-III pyridoxal-phosphate-dependent aminotransferase family.</text>
</comment>
<dbReference type="PANTHER" id="PTHR11986:SF79">
    <property type="entry name" value="ACETYLORNITHINE AMINOTRANSFERASE, MITOCHONDRIAL"/>
    <property type="match status" value="1"/>
</dbReference>
<keyword evidence="4 5" id="KW-0663">Pyridoxal phosphate</keyword>
<evidence type="ECO:0000313" key="7">
    <source>
        <dbReference type="Proteomes" id="UP001596012"/>
    </source>
</evidence>